<organism evidence="2 3">
    <name type="scientific">Bythopirellula goksoeyrii</name>
    <dbReference type="NCBI Taxonomy" id="1400387"/>
    <lineage>
        <taxon>Bacteria</taxon>
        <taxon>Pseudomonadati</taxon>
        <taxon>Planctomycetota</taxon>
        <taxon>Planctomycetia</taxon>
        <taxon>Pirellulales</taxon>
        <taxon>Lacipirellulaceae</taxon>
        <taxon>Bythopirellula</taxon>
    </lineage>
</organism>
<dbReference type="EMBL" id="CP042913">
    <property type="protein sequence ID" value="QEG35244.1"/>
    <property type="molecule type" value="Genomic_DNA"/>
</dbReference>
<dbReference type="OrthoDB" id="267642at2"/>
<dbReference type="AlphaFoldDB" id="A0A5B9Q867"/>
<dbReference type="Proteomes" id="UP000323917">
    <property type="component" value="Chromosome"/>
</dbReference>
<name>A0A5B9Q867_9BACT</name>
<evidence type="ECO:0000259" key="1">
    <source>
        <dbReference type="Pfam" id="PF12867"/>
    </source>
</evidence>
<protein>
    <submittedName>
        <fullName evidence="2">DinB superfamily protein</fullName>
    </submittedName>
</protein>
<evidence type="ECO:0000313" key="3">
    <source>
        <dbReference type="Proteomes" id="UP000323917"/>
    </source>
</evidence>
<evidence type="ECO:0000313" key="2">
    <source>
        <dbReference type="EMBL" id="QEG35244.1"/>
    </source>
</evidence>
<dbReference type="Pfam" id="PF12867">
    <property type="entry name" value="DinB_2"/>
    <property type="match status" value="1"/>
</dbReference>
<dbReference type="Gene3D" id="1.20.120.450">
    <property type="entry name" value="dinb family like domain"/>
    <property type="match status" value="1"/>
</dbReference>
<proteinExistence type="predicted"/>
<dbReference type="RefSeq" id="WP_148073778.1">
    <property type="nucleotide sequence ID" value="NZ_CP042913.1"/>
</dbReference>
<accession>A0A5B9Q867</accession>
<keyword evidence="3" id="KW-1185">Reference proteome</keyword>
<sequence length="163" mass="17841">MNAKDVLNATLDTSSMVLNKYLEDLSDADLMKRPGEGCNHIAWQLGHLINSEKHLLEAVGADSGVELPAGFAEKHSKESVGDDDPAHFCSKQEYLDLFDKVHAATKAALEKLTEADLEQPGPEYFRSMFPTVGNVYVLIATHSMMHAGQLVPLRRALGKPVVI</sequence>
<reference evidence="2 3" key="1">
    <citation type="submission" date="2019-08" db="EMBL/GenBank/DDBJ databases">
        <title>Deep-cultivation of Planctomycetes and their phenomic and genomic characterization uncovers novel biology.</title>
        <authorList>
            <person name="Wiegand S."/>
            <person name="Jogler M."/>
            <person name="Boedeker C."/>
            <person name="Pinto D."/>
            <person name="Vollmers J."/>
            <person name="Rivas-Marin E."/>
            <person name="Kohn T."/>
            <person name="Peeters S.H."/>
            <person name="Heuer A."/>
            <person name="Rast P."/>
            <person name="Oberbeckmann S."/>
            <person name="Bunk B."/>
            <person name="Jeske O."/>
            <person name="Meyerdierks A."/>
            <person name="Storesund J.E."/>
            <person name="Kallscheuer N."/>
            <person name="Luecker S."/>
            <person name="Lage O.M."/>
            <person name="Pohl T."/>
            <person name="Merkel B.J."/>
            <person name="Hornburger P."/>
            <person name="Mueller R.-W."/>
            <person name="Bruemmer F."/>
            <person name="Labrenz M."/>
            <person name="Spormann A.M."/>
            <person name="Op den Camp H."/>
            <person name="Overmann J."/>
            <person name="Amann R."/>
            <person name="Jetten M.S.M."/>
            <person name="Mascher T."/>
            <person name="Medema M.H."/>
            <person name="Devos D.P."/>
            <person name="Kaster A.-K."/>
            <person name="Ovreas L."/>
            <person name="Rohde M."/>
            <person name="Galperin M.Y."/>
            <person name="Jogler C."/>
        </authorList>
    </citation>
    <scope>NUCLEOTIDE SEQUENCE [LARGE SCALE GENOMIC DNA]</scope>
    <source>
        <strain evidence="2 3">Pr1d</strain>
    </source>
</reference>
<dbReference type="InterPro" id="IPR024775">
    <property type="entry name" value="DinB-like"/>
</dbReference>
<dbReference type="KEGG" id="bgok:Pr1d_25380"/>
<feature type="domain" description="DinB-like" evidence="1">
    <location>
        <begin position="11"/>
        <end position="150"/>
    </location>
</feature>
<dbReference type="InterPro" id="IPR034660">
    <property type="entry name" value="DinB/YfiT-like"/>
</dbReference>
<gene>
    <name evidence="2" type="ORF">Pr1d_25380</name>
</gene>
<dbReference type="SUPFAM" id="SSF109854">
    <property type="entry name" value="DinB/YfiT-like putative metalloenzymes"/>
    <property type="match status" value="1"/>
</dbReference>